<reference evidence="2 3" key="1">
    <citation type="submission" date="2020-09" db="EMBL/GenBank/DDBJ databases">
        <title>Complete genome sequence of altererythrobacter flavus SS-21NJ, isolated from Dongying oil sludge in Shandong province.</title>
        <authorList>
            <person name="Sun S."/>
            <person name="Zhang Z."/>
        </authorList>
    </citation>
    <scope>NUCLEOTIDE SEQUENCE [LARGE SCALE GENOMIC DNA]</scope>
    <source>
        <strain evidence="2 3">SS-21NJ</strain>
    </source>
</reference>
<dbReference type="InterPro" id="IPR027417">
    <property type="entry name" value="P-loop_NTPase"/>
</dbReference>
<evidence type="ECO:0000313" key="3">
    <source>
        <dbReference type="Proteomes" id="UP000663637"/>
    </source>
</evidence>
<proteinExistence type="predicted"/>
<dbReference type="InterPro" id="IPR038727">
    <property type="entry name" value="NadR/Ttd14_AAA_dom"/>
</dbReference>
<accession>A0ABX7K9Z9</accession>
<organism evidence="2 3">
    <name type="scientific">Tsuneonella flava</name>
    <dbReference type="NCBI Taxonomy" id="2055955"/>
    <lineage>
        <taxon>Bacteria</taxon>
        <taxon>Pseudomonadati</taxon>
        <taxon>Pseudomonadota</taxon>
        <taxon>Alphaproteobacteria</taxon>
        <taxon>Sphingomonadales</taxon>
        <taxon>Erythrobacteraceae</taxon>
        <taxon>Tsuneonella</taxon>
    </lineage>
</organism>
<evidence type="ECO:0000259" key="1">
    <source>
        <dbReference type="Pfam" id="PF13521"/>
    </source>
</evidence>
<gene>
    <name evidence="2" type="ORF">IDJ81_02700</name>
</gene>
<dbReference type="Pfam" id="PF13521">
    <property type="entry name" value="AAA_28"/>
    <property type="match status" value="1"/>
</dbReference>
<protein>
    <submittedName>
        <fullName evidence="2">AAA family ATPase</fullName>
    </submittedName>
</protein>
<dbReference type="RefSeq" id="WP_205443531.1">
    <property type="nucleotide sequence ID" value="NZ_CP061510.1"/>
</dbReference>
<dbReference type="SUPFAM" id="SSF52540">
    <property type="entry name" value="P-loop containing nucleoside triphosphate hydrolases"/>
    <property type="match status" value="1"/>
</dbReference>
<name>A0ABX7K9Z9_9SPHN</name>
<evidence type="ECO:0000313" key="2">
    <source>
        <dbReference type="EMBL" id="QSB45083.1"/>
    </source>
</evidence>
<sequence>MPGPIRAVVTGGPGAGKSTLLAELAQRGFSIEEEAARAILQGSEGMALRERDPKGFAEAMFARELVSFKRAGERDGATIFDRGFPDTVGFLRLEGLPVPEMMDRICRDTRYSGPIFRAPPWWEIYRPDEERIQDWDQARASDAAVCAAWRDYGYELIDLPFAEVAERADFVIKCLD</sequence>
<dbReference type="Proteomes" id="UP000663637">
    <property type="component" value="Chromosome"/>
</dbReference>
<feature type="domain" description="NadR/Ttd14 AAA" evidence="1">
    <location>
        <begin position="7"/>
        <end position="167"/>
    </location>
</feature>
<keyword evidence="3" id="KW-1185">Reference proteome</keyword>
<dbReference type="Gene3D" id="3.40.50.300">
    <property type="entry name" value="P-loop containing nucleotide triphosphate hydrolases"/>
    <property type="match status" value="1"/>
</dbReference>
<dbReference type="EMBL" id="CP061510">
    <property type="protein sequence ID" value="QSB45083.1"/>
    <property type="molecule type" value="Genomic_DNA"/>
</dbReference>